<keyword evidence="1" id="KW-0812">Transmembrane</keyword>
<dbReference type="EMBL" id="KN819365">
    <property type="protein sequence ID" value="KIJ12352.1"/>
    <property type="molecule type" value="Genomic_DNA"/>
</dbReference>
<accession>A0A0C9TXK7</accession>
<feature type="transmembrane region" description="Helical" evidence="1">
    <location>
        <begin position="20"/>
        <end position="41"/>
    </location>
</feature>
<name>A0A0C9TXK7_PAXIN</name>
<protein>
    <submittedName>
        <fullName evidence="2">Unplaced genomic scaffold PAXINscaffold_43, whole genome shotgun sequence</fullName>
    </submittedName>
</protein>
<dbReference type="HOGENOM" id="CLU_027217_1_0_1"/>
<reference evidence="2 3" key="1">
    <citation type="submission" date="2014-06" db="EMBL/GenBank/DDBJ databases">
        <authorList>
            <consortium name="DOE Joint Genome Institute"/>
            <person name="Kuo A."/>
            <person name="Kohler A."/>
            <person name="Nagy L.G."/>
            <person name="Floudas D."/>
            <person name="Copeland A."/>
            <person name="Barry K.W."/>
            <person name="Cichocki N."/>
            <person name="Veneault-Fourrey C."/>
            <person name="LaButti K."/>
            <person name="Lindquist E.A."/>
            <person name="Lipzen A."/>
            <person name="Lundell T."/>
            <person name="Morin E."/>
            <person name="Murat C."/>
            <person name="Sun H."/>
            <person name="Tunlid A."/>
            <person name="Henrissat B."/>
            <person name="Grigoriev I.V."/>
            <person name="Hibbett D.S."/>
            <person name="Martin F."/>
            <person name="Nordberg H.P."/>
            <person name="Cantor M.N."/>
            <person name="Hua S.X."/>
        </authorList>
    </citation>
    <scope>NUCLEOTIDE SEQUENCE [LARGE SCALE GENOMIC DNA]</scope>
    <source>
        <strain evidence="2 3">ATCC 200175</strain>
    </source>
</reference>
<proteinExistence type="predicted"/>
<dbReference type="AlphaFoldDB" id="A0A0C9TXK7"/>
<dbReference type="OrthoDB" id="3351168at2759"/>
<gene>
    <name evidence="2" type="ORF">PAXINDRAFT_101278</name>
</gene>
<keyword evidence="1" id="KW-0472">Membrane</keyword>
<organism evidence="2 3">
    <name type="scientific">Paxillus involutus ATCC 200175</name>
    <dbReference type="NCBI Taxonomy" id="664439"/>
    <lineage>
        <taxon>Eukaryota</taxon>
        <taxon>Fungi</taxon>
        <taxon>Dikarya</taxon>
        <taxon>Basidiomycota</taxon>
        <taxon>Agaricomycotina</taxon>
        <taxon>Agaricomycetes</taxon>
        <taxon>Agaricomycetidae</taxon>
        <taxon>Boletales</taxon>
        <taxon>Paxilineae</taxon>
        <taxon>Paxillaceae</taxon>
        <taxon>Paxillus</taxon>
    </lineage>
</organism>
<reference evidence="3" key="2">
    <citation type="submission" date="2015-01" db="EMBL/GenBank/DDBJ databases">
        <title>Evolutionary Origins and Diversification of the Mycorrhizal Mutualists.</title>
        <authorList>
            <consortium name="DOE Joint Genome Institute"/>
            <consortium name="Mycorrhizal Genomics Consortium"/>
            <person name="Kohler A."/>
            <person name="Kuo A."/>
            <person name="Nagy L.G."/>
            <person name="Floudas D."/>
            <person name="Copeland A."/>
            <person name="Barry K.W."/>
            <person name="Cichocki N."/>
            <person name="Veneault-Fourrey C."/>
            <person name="LaButti K."/>
            <person name="Lindquist E.A."/>
            <person name="Lipzen A."/>
            <person name="Lundell T."/>
            <person name="Morin E."/>
            <person name="Murat C."/>
            <person name="Riley R."/>
            <person name="Ohm R."/>
            <person name="Sun H."/>
            <person name="Tunlid A."/>
            <person name="Henrissat B."/>
            <person name="Grigoriev I.V."/>
            <person name="Hibbett D.S."/>
            <person name="Martin F."/>
        </authorList>
    </citation>
    <scope>NUCLEOTIDE SEQUENCE [LARGE SCALE GENOMIC DNA]</scope>
    <source>
        <strain evidence="3">ATCC 200175</strain>
    </source>
</reference>
<feature type="transmembrane region" description="Helical" evidence="1">
    <location>
        <begin position="543"/>
        <end position="571"/>
    </location>
</feature>
<evidence type="ECO:0000313" key="2">
    <source>
        <dbReference type="EMBL" id="KIJ12352.1"/>
    </source>
</evidence>
<feature type="transmembrane region" description="Helical" evidence="1">
    <location>
        <begin position="69"/>
        <end position="89"/>
    </location>
</feature>
<sequence>MAAQTKGQTWSKSHLFLNVLELEAIALAQIFIFVFACSFLGEELYHQCISFDSTLTRLIQGSPKVSTTVVTLIATALSLASSALFSLAIKEAMRHKMRSSTRLIEVSAGAALTKGSHILMFGCWRYVVMTALTWCIFGLFKLLTTGWTTLLMPTLVDCTFDVTGTQLDLANSAFTQLLNTELSVYSNLQIHDDSFPIIDIGSSLSGISAAGTNFGLPGILNFNGARYNISTGGILPAMPGYTGSTEEPGANYTRMSFAGGEVLVNTTILPDVEAGGWAQWFGVQRNYSVYQQGVTANVSCTLATESGYQMNLSSNFFPLPVPSQSQPYYVWAWESSAICNGGSTSMQQYLLLANSTNQADVQGSGFLPSVICPGQRNPSDETFQKFLIATQGYYKYSFLPSTVCEVTPLLTTVLVSYSSGIIDASNIVDSRPFDNTTSPLLLFIAGIANYEGRQVQGTLTNSIGDALYSIYIAGGGPPIENNTQQVYQELESYWRGVVEFSATFLRSGYSADGAFQNGIPSNMTAPINGTVWMLTMGWANRGALYLFSVLPLGLVTILTVLASAYSIFHLWDERKESHTKRPFDLSNPLHLITVSAAGGLTGKLDDFSKRGMRENEGIMVKLEEHEGNIKELVVVPGPSVAAPSAEA</sequence>
<dbReference type="Proteomes" id="UP000053647">
    <property type="component" value="Unassembled WGS sequence"/>
</dbReference>
<keyword evidence="1" id="KW-1133">Transmembrane helix</keyword>
<keyword evidence="3" id="KW-1185">Reference proteome</keyword>
<feature type="transmembrane region" description="Helical" evidence="1">
    <location>
        <begin position="123"/>
        <end position="143"/>
    </location>
</feature>
<evidence type="ECO:0000256" key="1">
    <source>
        <dbReference type="SAM" id="Phobius"/>
    </source>
</evidence>
<evidence type="ECO:0000313" key="3">
    <source>
        <dbReference type="Proteomes" id="UP000053647"/>
    </source>
</evidence>